<sequence length="198" mass="21342" precursor="true">MKKLKKLVIAAGFILSISSFTLNSQSEAATNSYKVQNGETYWKIATKFGVPVNTLINANHSSTLHAGQNLVIPNSSISESDKELMARLVHAEAQGEPYSGKVAVASVILNRVKSPDFPSTVRGVIYQIDSGHYAFTPVQNGAINQAADADSMRAVNEALALEGQGNGSLYFYNPKTAKSSWILSRPVTVTIGNHRFAK</sequence>
<dbReference type="EMBL" id="CVRB01000001">
    <property type="protein sequence ID" value="CRK81702.1"/>
    <property type="molecule type" value="Genomic_DNA"/>
</dbReference>
<feature type="signal peptide" evidence="1">
    <location>
        <begin position="1"/>
        <end position="28"/>
    </location>
</feature>
<evidence type="ECO:0000259" key="2">
    <source>
        <dbReference type="PROSITE" id="PS51782"/>
    </source>
</evidence>
<accession>A0A0U1NVB3</accession>
<dbReference type="AlphaFoldDB" id="A0A0U1NVB3"/>
<dbReference type="Gene3D" id="3.10.350.10">
    <property type="entry name" value="LysM domain"/>
    <property type="match status" value="1"/>
</dbReference>
<dbReference type="CDD" id="cd00118">
    <property type="entry name" value="LysM"/>
    <property type="match status" value="1"/>
</dbReference>
<dbReference type="InterPro" id="IPR042047">
    <property type="entry name" value="SleB_dom1"/>
</dbReference>
<dbReference type="Gene3D" id="6.20.240.60">
    <property type="match status" value="1"/>
</dbReference>
<protein>
    <submittedName>
        <fullName evidence="3">Spore cortex-lytic protein</fullName>
    </submittedName>
</protein>
<dbReference type="RefSeq" id="WP_090632974.1">
    <property type="nucleotide sequence ID" value="NZ_CVRB01000001.1"/>
</dbReference>
<dbReference type="STRING" id="1499688.BN000_01613"/>
<dbReference type="Pfam" id="PF01476">
    <property type="entry name" value="LysM"/>
    <property type="match status" value="1"/>
</dbReference>
<proteinExistence type="predicted"/>
<evidence type="ECO:0000313" key="3">
    <source>
        <dbReference type="EMBL" id="CRK81702.1"/>
    </source>
</evidence>
<dbReference type="Pfam" id="PF07486">
    <property type="entry name" value="Hydrolase_2"/>
    <property type="match status" value="1"/>
</dbReference>
<dbReference type="Proteomes" id="UP000199087">
    <property type="component" value="Unassembled WGS sequence"/>
</dbReference>
<dbReference type="OrthoDB" id="9785345at2"/>
<dbReference type="SUPFAM" id="SSF54106">
    <property type="entry name" value="LysM domain"/>
    <property type="match status" value="1"/>
</dbReference>
<dbReference type="InterPro" id="IPR018392">
    <property type="entry name" value="LysM"/>
</dbReference>
<name>A0A0U1NVB3_9BACI</name>
<feature type="domain" description="LysM" evidence="2">
    <location>
        <begin position="31"/>
        <end position="79"/>
    </location>
</feature>
<keyword evidence="1" id="KW-0732">Signal</keyword>
<reference evidence="4" key="1">
    <citation type="submission" date="2015-05" db="EMBL/GenBank/DDBJ databases">
        <authorList>
            <person name="Urmite Genomes"/>
        </authorList>
    </citation>
    <scope>NUCLEOTIDE SEQUENCE [LARGE SCALE GENOMIC DNA]</scope>
    <source>
        <strain evidence="4">LF1</strain>
    </source>
</reference>
<feature type="chain" id="PRO_5006712396" evidence="1">
    <location>
        <begin position="29"/>
        <end position="198"/>
    </location>
</feature>
<organism evidence="3 4">
    <name type="scientific">Neobacillus massiliamazoniensis</name>
    <dbReference type="NCBI Taxonomy" id="1499688"/>
    <lineage>
        <taxon>Bacteria</taxon>
        <taxon>Bacillati</taxon>
        <taxon>Bacillota</taxon>
        <taxon>Bacilli</taxon>
        <taxon>Bacillales</taxon>
        <taxon>Bacillaceae</taxon>
        <taxon>Neobacillus</taxon>
    </lineage>
</organism>
<dbReference type="Gene3D" id="1.10.10.2520">
    <property type="entry name" value="Cell wall hydrolase SleB, domain 1"/>
    <property type="match status" value="1"/>
</dbReference>
<keyword evidence="4" id="KW-1185">Reference proteome</keyword>
<evidence type="ECO:0000313" key="4">
    <source>
        <dbReference type="Proteomes" id="UP000199087"/>
    </source>
</evidence>
<evidence type="ECO:0000256" key="1">
    <source>
        <dbReference type="SAM" id="SignalP"/>
    </source>
</evidence>
<dbReference type="InterPro" id="IPR011105">
    <property type="entry name" value="Cell_wall_hydrolase_SleB"/>
</dbReference>
<gene>
    <name evidence="3" type="ORF">BN000_01613</name>
</gene>
<dbReference type="InterPro" id="IPR036779">
    <property type="entry name" value="LysM_dom_sf"/>
</dbReference>
<dbReference type="GO" id="GO:0016787">
    <property type="term" value="F:hydrolase activity"/>
    <property type="evidence" value="ECO:0007669"/>
    <property type="project" value="InterPro"/>
</dbReference>
<dbReference type="SMART" id="SM00257">
    <property type="entry name" value="LysM"/>
    <property type="match status" value="1"/>
</dbReference>
<dbReference type="PROSITE" id="PS51782">
    <property type="entry name" value="LYSM"/>
    <property type="match status" value="1"/>
</dbReference>